<evidence type="ECO:0000259" key="8">
    <source>
        <dbReference type="PROSITE" id="PS50048"/>
    </source>
</evidence>
<dbReference type="GO" id="GO:0005634">
    <property type="term" value="C:nucleus"/>
    <property type="evidence" value="ECO:0007669"/>
    <property type="project" value="TreeGrafter"/>
</dbReference>
<sequence length="997" mass="109208">MQNEDSSMDQQDTPPSANSNNASPSTRLNSDPYRVVRKRNRIPLSCGPCRHRKLKCNRQSPCDNCTKRGDAHSCAYAAPPTKRKGTSSSAGSGGAPDDMQNRIDRLEGLVLSLMTNGSTSQGTSAAQQAIHAATNSVGSASGTLGSNLEYRDAGEDDSMMNDANNIDGDGGDGESETDGVTKSLGVLKVDQERNKTFYIGEAHWAALLNEIGEVKNYFMNHRKEYEAQMEKIAQTRRNAGVDVDAGPALLFGATIPPPRNEILRALPSKYMSDILVGRYFNSYDPATHILHGPSFQRQYQSHWQDPSKTSIVWIGMLFAIMRLAMQSFVREGDEPPEFRGKCQDMANSFRTNMAHCLITADYTKPHAFIIEALIFHLHAEYSSNRDSEGSVWVLMGMIVRLSMRMGYHRDSKFFPDLTPFQGEMRRRVWSFIRTGDLLFSFQVALPPMVRLGDSDTDLPRNIYDDEFDETSTSLPPPRPQTEATPISYMIGKSKLSLGFGRVLEEINGVNRKSYDEVLKIDKALRDIYDTVPVHLKVRPMSEQQLAPIALIAARFGLATIYHKALCVLHRRYLRLAKPGNRYMFSRRTCLESSMQVLEFQALTSQQNQDRPLMGRMKNLQSHVSSLVAHDYLLAGTLICMDLYSMKEKAREAGNDASTPNTNSSAATPASSTSGGRGSVSSSDNTAYLPGSPYTRDDLIGALERSRDIWMTQRDYSMEAYKASELINVLLYHLKTPFSSPAQSNMPPPLGLQSSVGRSVDDEQTAAMTLGMLQAGNAARGMPNTQAMQAAQIAQQAQMQMGPASNNAATPGAWDKSVLDSFVASNQIGNMQNNTFNQAPQDPDWGSLFGAGNGMFPQTIFGTANSGAGTSGMNIDWEAWDQYMAPANLHLDPMASLWSSDPSNGNTNTNSFFSQQNSSDSTSAQTAGTNSSTQNRPNEASYDMNNNFYASPQPQIPPGQNQGESGEDGAGNTFMGASTPAPGGVGIGGWRWTVMDGK</sequence>
<dbReference type="GO" id="GO:0008270">
    <property type="term" value="F:zinc ion binding"/>
    <property type="evidence" value="ECO:0007669"/>
    <property type="project" value="InterPro"/>
</dbReference>
<evidence type="ECO:0000256" key="7">
    <source>
        <dbReference type="SAM" id="MobiDB-lite"/>
    </source>
</evidence>
<dbReference type="GO" id="GO:0000978">
    <property type="term" value="F:RNA polymerase II cis-regulatory region sequence-specific DNA binding"/>
    <property type="evidence" value="ECO:0007669"/>
    <property type="project" value="TreeGrafter"/>
</dbReference>
<evidence type="ECO:0000256" key="4">
    <source>
        <dbReference type="ARBA" id="ARBA00023125"/>
    </source>
</evidence>
<keyword evidence="4" id="KW-0238">DNA-binding</keyword>
<dbReference type="PANTHER" id="PTHR31944:SF131">
    <property type="entry name" value="HEME-RESPONSIVE ZINC FINGER TRANSCRIPTION FACTOR HAP1"/>
    <property type="match status" value="1"/>
</dbReference>
<keyword evidence="2" id="KW-0862">Zinc</keyword>
<keyword evidence="6" id="KW-0539">Nucleus</keyword>
<dbReference type="CDD" id="cd12148">
    <property type="entry name" value="fungal_TF_MHR"/>
    <property type="match status" value="1"/>
</dbReference>
<dbReference type="EMBL" id="JAVRRJ010000002">
    <property type="protein sequence ID" value="KAK5088515.1"/>
    <property type="molecule type" value="Genomic_DNA"/>
</dbReference>
<dbReference type="Proteomes" id="UP001309876">
    <property type="component" value="Unassembled WGS sequence"/>
</dbReference>
<dbReference type="SUPFAM" id="SSF57701">
    <property type="entry name" value="Zn2/Cys6 DNA-binding domain"/>
    <property type="match status" value="1"/>
</dbReference>
<feature type="region of interest" description="Disordered" evidence="7">
    <location>
        <begin position="899"/>
        <end position="988"/>
    </location>
</feature>
<organism evidence="9 10">
    <name type="scientific">Lithohypha guttulata</name>
    <dbReference type="NCBI Taxonomy" id="1690604"/>
    <lineage>
        <taxon>Eukaryota</taxon>
        <taxon>Fungi</taxon>
        <taxon>Dikarya</taxon>
        <taxon>Ascomycota</taxon>
        <taxon>Pezizomycotina</taxon>
        <taxon>Eurotiomycetes</taxon>
        <taxon>Chaetothyriomycetidae</taxon>
        <taxon>Chaetothyriales</taxon>
        <taxon>Trichomeriaceae</taxon>
        <taxon>Lithohypha</taxon>
    </lineage>
</organism>
<dbReference type="Pfam" id="PF00172">
    <property type="entry name" value="Zn_clus"/>
    <property type="match status" value="1"/>
</dbReference>
<protein>
    <recommendedName>
        <fullName evidence="8">Zn(2)-C6 fungal-type domain-containing protein</fullName>
    </recommendedName>
</protein>
<dbReference type="CDD" id="cd00067">
    <property type="entry name" value="GAL4"/>
    <property type="match status" value="1"/>
</dbReference>
<dbReference type="InterPro" id="IPR001138">
    <property type="entry name" value="Zn2Cys6_DnaBD"/>
</dbReference>
<evidence type="ECO:0000313" key="10">
    <source>
        <dbReference type="Proteomes" id="UP001309876"/>
    </source>
</evidence>
<feature type="compositionally biased region" description="Low complexity" evidence="7">
    <location>
        <begin position="902"/>
        <end position="926"/>
    </location>
</feature>
<dbReference type="GO" id="GO:0006351">
    <property type="term" value="P:DNA-templated transcription"/>
    <property type="evidence" value="ECO:0007669"/>
    <property type="project" value="InterPro"/>
</dbReference>
<dbReference type="PROSITE" id="PS50048">
    <property type="entry name" value="ZN2_CY6_FUNGAL_2"/>
    <property type="match status" value="1"/>
</dbReference>
<dbReference type="AlphaFoldDB" id="A0AAN7YCJ3"/>
<dbReference type="InterPro" id="IPR036864">
    <property type="entry name" value="Zn2-C6_fun-type_DNA-bd_sf"/>
</dbReference>
<dbReference type="SMART" id="SM00066">
    <property type="entry name" value="GAL4"/>
    <property type="match status" value="1"/>
</dbReference>
<name>A0AAN7YCJ3_9EURO</name>
<dbReference type="SMART" id="SM00906">
    <property type="entry name" value="Fungal_trans"/>
    <property type="match status" value="1"/>
</dbReference>
<accession>A0AAN7YCJ3</accession>
<evidence type="ECO:0000256" key="6">
    <source>
        <dbReference type="ARBA" id="ARBA00023242"/>
    </source>
</evidence>
<keyword evidence="3" id="KW-0805">Transcription regulation</keyword>
<dbReference type="InterPro" id="IPR007219">
    <property type="entry name" value="XnlR_reg_dom"/>
</dbReference>
<keyword evidence="5" id="KW-0804">Transcription</keyword>
<feature type="region of interest" description="Disordered" evidence="7">
    <location>
        <begin position="651"/>
        <end position="690"/>
    </location>
</feature>
<feature type="domain" description="Zn(2)-C6 fungal-type" evidence="8">
    <location>
        <begin position="45"/>
        <end position="76"/>
    </location>
</feature>
<feature type="region of interest" description="Disordered" evidence="7">
    <location>
        <begin position="60"/>
        <end position="100"/>
    </location>
</feature>
<proteinExistence type="predicted"/>
<evidence type="ECO:0000256" key="5">
    <source>
        <dbReference type="ARBA" id="ARBA00023163"/>
    </source>
</evidence>
<dbReference type="PROSITE" id="PS00463">
    <property type="entry name" value="ZN2_CY6_FUNGAL_1"/>
    <property type="match status" value="1"/>
</dbReference>
<comment type="caution">
    <text evidence="9">The sequence shown here is derived from an EMBL/GenBank/DDBJ whole genome shotgun (WGS) entry which is preliminary data.</text>
</comment>
<dbReference type="InterPro" id="IPR051430">
    <property type="entry name" value="Fungal_TF_Env_Response"/>
</dbReference>
<feature type="compositionally biased region" description="Polar residues" evidence="7">
    <location>
        <begin position="927"/>
        <end position="949"/>
    </location>
</feature>
<evidence type="ECO:0000256" key="2">
    <source>
        <dbReference type="ARBA" id="ARBA00022833"/>
    </source>
</evidence>
<dbReference type="Gene3D" id="4.10.240.10">
    <property type="entry name" value="Zn(2)-C6 fungal-type DNA-binding domain"/>
    <property type="match status" value="1"/>
</dbReference>
<feature type="region of interest" description="Disordered" evidence="7">
    <location>
        <begin position="1"/>
        <end position="42"/>
    </location>
</feature>
<evidence type="ECO:0000256" key="1">
    <source>
        <dbReference type="ARBA" id="ARBA00022723"/>
    </source>
</evidence>
<keyword evidence="10" id="KW-1185">Reference proteome</keyword>
<dbReference type="Pfam" id="PF04082">
    <property type="entry name" value="Fungal_trans"/>
    <property type="match status" value="1"/>
</dbReference>
<evidence type="ECO:0000256" key="3">
    <source>
        <dbReference type="ARBA" id="ARBA00023015"/>
    </source>
</evidence>
<evidence type="ECO:0000313" key="9">
    <source>
        <dbReference type="EMBL" id="KAK5088515.1"/>
    </source>
</evidence>
<feature type="compositionally biased region" description="Low complexity" evidence="7">
    <location>
        <begin position="656"/>
        <end position="682"/>
    </location>
</feature>
<feature type="compositionally biased region" description="Polar residues" evidence="7">
    <location>
        <begin position="1"/>
        <end position="13"/>
    </location>
</feature>
<dbReference type="PANTHER" id="PTHR31944">
    <property type="entry name" value="HEME-RESPONSIVE ZINC FINGER TRANSCRIPTION FACTOR HAP1"/>
    <property type="match status" value="1"/>
</dbReference>
<feature type="compositionally biased region" description="Low complexity" evidence="7">
    <location>
        <begin position="14"/>
        <end position="25"/>
    </location>
</feature>
<reference evidence="9 10" key="1">
    <citation type="submission" date="2023-08" db="EMBL/GenBank/DDBJ databases">
        <title>Black Yeasts Isolated from many extreme environments.</title>
        <authorList>
            <person name="Coleine C."/>
            <person name="Stajich J.E."/>
            <person name="Selbmann L."/>
        </authorList>
    </citation>
    <scope>NUCLEOTIDE SEQUENCE [LARGE SCALE GENOMIC DNA]</scope>
    <source>
        <strain evidence="9 10">CCFEE 5910</strain>
    </source>
</reference>
<dbReference type="GO" id="GO:0001228">
    <property type="term" value="F:DNA-binding transcription activator activity, RNA polymerase II-specific"/>
    <property type="evidence" value="ECO:0007669"/>
    <property type="project" value="TreeGrafter"/>
</dbReference>
<gene>
    <name evidence="9" type="ORF">LTR05_002735</name>
</gene>
<keyword evidence="1" id="KW-0479">Metal-binding</keyword>